<reference evidence="4" key="1">
    <citation type="journal article" date="2019" name="Int. J. Syst. Evol. Microbiol.">
        <title>The Global Catalogue of Microorganisms (GCM) 10K type strain sequencing project: providing services to taxonomists for standard genome sequencing and annotation.</title>
        <authorList>
            <consortium name="The Broad Institute Genomics Platform"/>
            <consortium name="The Broad Institute Genome Sequencing Center for Infectious Disease"/>
            <person name="Wu L."/>
            <person name="Ma J."/>
        </authorList>
    </citation>
    <scope>NUCLEOTIDE SEQUENCE [LARGE SCALE GENOMIC DNA]</scope>
    <source>
        <strain evidence="4">JCM 11117</strain>
    </source>
</reference>
<accession>A0ABP4A3D3</accession>
<dbReference type="HAMAP" id="MF_00758">
    <property type="entry name" value="UPF0301"/>
    <property type="match status" value="1"/>
</dbReference>
<organism evidence="3 4">
    <name type="scientific">Pseudonocardia zijingensis</name>
    <dbReference type="NCBI Taxonomy" id="153376"/>
    <lineage>
        <taxon>Bacteria</taxon>
        <taxon>Bacillati</taxon>
        <taxon>Actinomycetota</taxon>
        <taxon>Actinomycetes</taxon>
        <taxon>Pseudonocardiales</taxon>
        <taxon>Pseudonocardiaceae</taxon>
        <taxon>Pseudonocardia</taxon>
    </lineage>
</organism>
<dbReference type="EMBL" id="BAAAHP010000053">
    <property type="protein sequence ID" value="GAA0930900.1"/>
    <property type="molecule type" value="Genomic_DNA"/>
</dbReference>
<dbReference type="Gene3D" id="3.40.1740.10">
    <property type="entry name" value="VC0467-like"/>
    <property type="match status" value="1"/>
</dbReference>
<evidence type="ECO:0000313" key="3">
    <source>
        <dbReference type="EMBL" id="GAA0930900.1"/>
    </source>
</evidence>
<proteinExistence type="inferred from homology"/>
<evidence type="ECO:0000313" key="4">
    <source>
        <dbReference type="Proteomes" id="UP001499967"/>
    </source>
</evidence>
<comment type="similarity">
    <text evidence="1 2">Belongs to the UPF0301 (AlgH) family.</text>
</comment>
<evidence type="ECO:0000256" key="2">
    <source>
        <dbReference type="HAMAP-Rule" id="MF_00758"/>
    </source>
</evidence>
<dbReference type="InterPro" id="IPR003774">
    <property type="entry name" value="AlgH-like"/>
</dbReference>
<dbReference type="NCBIfam" id="NF001272">
    <property type="entry name" value="PRK00228.2-4"/>
    <property type="match status" value="1"/>
</dbReference>
<protein>
    <recommendedName>
        <fullName evidence="2">UPF0301 protein GCM10009559_18500</fullName>
    </recommendedName>
</protein>
<comment type="caution">
    <text evidence="3">The sequence shown here is derived from an EMBL/GenBank/DDBJ whole genome shotgun (WGS) entry which is preliminary data.</text>
</comment>
<gene>
    <name evidence="3" type="ORF">GCM10009559_18500</name>
</gene>
<dbReference type="RefSeq" id="WP_379588608.1">
    <property type="nucleotide sequence ID" value="NZ_JBHSKO010000003.1"/>
</dbReference>
<evidence type="ECO:0000256" key="1">
    <source>
        <dbReference type="ARBA" id="ARBA00009600"/>
    </source>
</evidence>
<dbReference type="Pfam" id="PF02622">
    <property type="entry name" value="DUF179"/>
    <property type="match status" value="1"/>
</dbReference>
<dbReference type="Proteomes" id="UP001499967">
    <property type="component" value="Unassembled WGS sequence"/>
</dbReference>
<dbReference type="SUPFAM" id="SSF143456">
    <property type="entry name" value="VC0467-like"/>
    <property type="match status" value="1"/>
</dbReference>
<dbReference type="PANTHER" id="PTHR30327:SF1">
    <property type="entry name" value="UPF0301 PROTEIN YQGE"/>
    <property type="match status" value="1"/>
</dbReference>
<dbReference type="PANTHER" id="PTHR30327">
    <property type="entry name" value="UNCHARACTERIZED PROTEIN YQGE"/>
    <property type="match status" value="1"/>
</dbReference>
<sequence length="199" mass="21358">MVDERSRSGSAPGSEVAPGTLLVAAPGLLDPHFRRTVIYIIEHRRRGTLGVVLNRPSEVTVRDVLPSWAPLSSQPPAVFVGGPVESETALCLATVRTGQDPGAVEGLIAVRGPVALVDLDSDPEAIAPNLRGLRVFAGYSGWDAGQLATEIERGDWIVVPAIPDDVLARHDSRLWGHVLRRQGMPLSLLATYPLDLRNN</sequence>
<keyword evidence="4" id="KW-1185">Reference proteome</keyword>
<name>A0ABP4A3D3_9PSEU</name>